<feature type="compositionally biased region" description="Acidic residues" evidence="3">
    <location>
        <begin position="36"/>
        <end position="47"/>
    </location>
</feature>
<feature type="region of interest" description="Disordered" evidence="3">
    <location>
        <begin position="36"/>
        <end position="86"/>
    </location>
</feature>
<dbReference type="AlphaFoldDB" id="A0AA38LWH6"/>
<dbReference type="Gene3D" id="3.10.110.10">
    <property type="entry name" value="Ubiquitin Conjugating Enzyme"/>
    <property type="match status" value="1"/>
</dbReference>
<dbReference type="InterPro" id="IPR009060">
    <property type="entry name" value="UBA-like_sf"/>
</dbReference>
<evidence type="ECO:0000256" key="2">
    <source>
        <dbReference type="ARBA" id="ARBA00022786"/>
    </source>
</evidence>
<proteinExistence type="predicted"/>
<dbReference type="InterPro" id="IPR000608">
    <property type="entry name" value="UBC"/>
</dbReference>
<dbReference type="SUPFAM" id="SSF54495">
    <property type="entry name" value="UBC-like"/>
    <property type="match status" value="1"/>
</dbReference>
<dbReference type="EMBL" id="JAKWFO010000002">
    <property type="protein sequence ID" value="KAI9638772.1"/>
    <property type="molecule type" value="Genomic_DNA"/>
</dbReference>
<dbReference type="InterPro" id="IPR016135">
    <property type="entry name" value="UBQ-conjugating_enzyme/RWD"/>
</dbReference>
<evidence type="ECO:0000313" key="6">
    <source>
        <dbReference type="EMBL" id="KAI9638772.1"/>
    </source>
</evidence>
<dbReference type="GO" id="GO:0061631">
    <property type="term" value="F:ubiquitin conjugating enzyme activity"/>
    <property type="evidence" value="ECO:0007669"/>
    <property type="project" value="TreeGrafter"/>
</dbReference>
<keyword evidence="7" id="KW-1185">Reference proteome</keyword>
<gene>
    <name evidence="6" type="ORF">MKK02DRAFT_21752</name>
</gene>
<dbReference type="SUPFAM" id="SSF46934">
    <property type="entry name" value="UBA-like"/>
    <property type="match status" value="1"/>
</dbReference>
<evidence type="ECO:0000259" key="4">
    <source>
        <dbReference type="PROSITE" id="PS50030"/>
    </source>
</evidence>
<dbReference type="GeneID" id="77725663"/>
<dbReference type="SMART" id="SM00212">
    <property type="entry name" value="UBCc"/>
    <property type="match status" value="1"/>
</dbReference>
<dbReference type="Proteomes" id="UP001164286">
    <property type="component" value="Unassembled WGS sequence"/>
</dbReference>
<feature type="domain" description="UBA" evidence="4">
    <location>
        <begin position="1"/>
        <end position="35"/>
    </location>
</feature>
<feature type="compositionally biased region" description="Basic residues" evidence="3">
    <location>
        <begin position="316"/>
        <end position="327"/>
    </location>
</feature>
<reference evidence="6" key="1">
    <citation type="journal article" date="2022" name="G3 (Bethesda)">
        <title>High quality genome of the basidiomycete yeast Dioszegia hungarica PDD-24b-2 isolated from cloud water.</title>
        <authorList>
            <person name="Jarrige D."/>
            <person name="Haridas S."/>
            <person name="Bleykasten-Grosshans C."/>
            <person name="Joly M."/>
            <person name="Nadalig T."/>
            <person name="Sancelme M."/>
            <person name="Vuilleumier S."/>
            <person name="Grigoriev I.V."/>
            <person name="Amato P."/>
            <person name="Bringel F."/>
        </authorList>
    </citation>
    <scope>NUCLEOTIDE SEQUENCE</scope>
    <source>
        <strain evidence="6">PDD-24b-2</strain>
    </source>
</reference>
<dbReference type="CDD" id="cd23810">
    <property type="entry name" value="UBCc_BIRC6"/>
    <property type="match status" value="1"/>
</dbReference>
<accession>A0AA38LWH6</accession>
<dbReference type="PROSITE" id="PS50127">
    <property type="entry name" value="UBC_2"/>
    <property type="match status" value="1"/>
</dbReference>
<evidence type="ECO:0000313" key="7">
    <source>
        <dbReference type="Proteomes" id="UP001164286"/>
    </source>
</evidence>
<protein>
    <recommendedName>
        <fullName evidence="8">UBC core domain-containing protein</fullName>
    </recommendedName>
</protein>
<dbReference type="PANTHER" id="PTHR46116:SF15">
    <property type="entry name" value="(E3-INDEPENDENT) E2 UBIQUITIN-CONJUGATING ENZYME"/>
    <property type="match status" value="1"/>
</dbReference>
<dbReference type="Pfam" id="PF00179">
    <property type="entry name" value="UQ_con"/>
    <property type="match status" value="1"/>
</dbReference>
<dbReference type="RefSeq" id="XP_052948549.1">
    <property type="nucleotide sequence ID" value="XM_053086462.1"/>
</dbReference>
<sequence length="885" mass="96451">MQQLLEMGIPEGRARAALIRAKDDVMAAAERVFAGEFDDIPSDDEGDAGPSAPAPKSVVINSAHSDQDMDEEDSGSEAIPSEDEDVDGVEIYDGFADSDADIIDEGGEKLRSDPYAGVFFSKDRSEKIIESKAKPVFVNVPKPLGVAAEGAVTRRAEKVSVRILGSGEWMSGCPEAGEQSHLFQLYDKLAHDAVPCAHQCGYEFHRKPQDFFAVFPDFPMYLAHVASIVSAICPSCAQITCLACGGRSNHEGEKGKGKGKGKARGDGEGAGIEVESLLHCSDLQGAILGVGLHMIEESFSEKKSQSSNSTTETPPAKRRRKSGKGGRRLAAGTGYSGAASEDRTGQIKAQKAQIETDKQTSLLLSQVQVYLPHPNRASGLKSSDHLVHPTALAHLRRRSGFVGDLLRNDSLLDMSNRGELYRSLFDWLEVVSSHEALASMLAMPQMRPVASEPTPHPETVTTTYEGSPSPRELLEYIVIQARAALKGLSATSGVEAEATKEVGEDELRMSVSERKKQQEEKRREMMGDENEMLLVFCNRIIASAATIDRSIVETKGKDFVTRMQASLPKLPGKEDEAGDRVVAESGATGEAIIKIYEEWAMKTRFQYADLTNPASTSTDGVTYRHAYNAQIVALESQSAPKRSLAIAKELAILTTSLPVAWHSTIFLRVDESRVDCIKAMIVGPEGTPYENGCFIFDIFLPLQYNQSCPVVKSMTTYGGRYRYNPNLYADGKVCLSLLGTWQGPGWIAGQSTLLQVLISIQSLIMCEEPYCNEPAWANDAGTPQAKAYDANVRRMVLVDAMAGNIKNPPYPFENEIRTHFRLKAPSIRLQLEKWAKMDDGRKTKGDPGEPAEAIAIAEAVKMTPFNHAAEALKVLLGKLEKGEEI</sequence>
<keyword evidence="1" id="KW-0808">Transferase</keyword>
<organism evidence="6 7">
    <name type="scientific">Dioszegia hungarica</name>
    <dbReference type="NCBI Taxonomy" id="4972"/>
    <lineage>
        <taxon>Eukaryota</taxon>
        <taxon>Fungi</taxon>
        <taxon>Dikarya</taxon>
        <taxon>Basidiomycota</taxon>
        <taxon>Agaricomycotina</taxon>
        <taxon>Tremellomycetes</taxon>
        <taxon>Tremellales</taxon>
        <taxon>Bulleribasidiaceae</taxon>
        <taxon>Dioszegia</taxon>
    </lineage>
</organism>
<dbReference type="Gene3D" id="1.10.8.10">
    <property type="entry name" value="DNA helicase RuvA subunit, C-terminal domain"/>
    <property type="match status" value="1"/>
</dbReference>
<keyword evidence="2" id="KW-0833">Ubl conjugation pathway</keyword>
<evidence type="ECO:0000256" key="1">
    <source>
        <dbReference type="ARBA" id="ARBA00022679"/>
    </source>
</evidence>
<feature type="domain" description="UBC core" evidence="5">
    <location>
        <begin position="641"/>
        <end position="801"/>
    </location>
</feature>
<evidence type="ECO:0008006" key="8">
    <source>
        <dbReference type="Google" id="ProtNLM"/>
    </source>
</evidence>
<dbReference type="PANTHER" id="PTHR46116">
    <property type="entry name" value="(E3-INDEPENDENT) E2 UBIQUITIN-CONJUGATING ENZYME"/>
    <property type="match status" value="1"/>
</dbReference>
<feature type="region of interest" description="Disordered" evidence="3">
    <location>
        <begin position="299"/>
        <end position="351"/>
    </location>
</feature>
<feature type="compositionally biased region" description="Acidic residues" evidence="3">
    <location>
        <begin position="68"/>
        <end position="86"/>
    </location>
</feature>
<name>A0AA38LWH6_9TREE</name>
<feature type="region of interest" description="Disordered" evidence="3">
    <location>
        <begin position="248"/>
        <end position="267"/>
    </location>
</feature>
<dbReference type="PROSITE" id="PS50030">
    <property type="entry name" value="UBA"/>
    <property type="match status" value="1"/>
</dbReference>
<comment type="caution">
    <text evidence="6">The sequence shown here is derived from an EMBL/GenBank/DDBJ whole genome shotgun (WGS) entry which is preliminary data.</text>
</comment>
<evidence type="ECO:0000256" key="3">
    <source>
        <dbReference type="SAM" id="MobiDB-lite"/>
    </source>
</evidence>
<evidence type="ECO:0000259" key="5">
    <source>
        <dbReference type="PROSITE" id="PS50127"/>
    </source>
</evidence>
<dbReference type="InterPro" id="IPR015940">
    <property type="entry name" value="UBA"/>
</dbReference>